<reference evidence="3" key="1">
    <citation type="journal article" date="2020" name="Fungal Divers.">
        <title>Resolving the Mortierellaceae phylogeny through synthesis of multi-gene phylogenetics and phylogenomics.</title>
        <authorList>
            <person name="Vandepol N."/>
            <person name="Liber J."/>
            <person name="Desiro A."/>
            <person name="Na H."/>
            <person name="Kennedy M."/>
            <person name="Barry K."/>
            <person name="Grigoriev I.V."/>
            <person name="Miller A.N."/>
            <person name="O'Donnell K."/>
            <person name="Stajich J.E."/>
            <person name="Bonito G."/>
        </authorList>
    </citation>
    <scope>NUCLEOTIDE SEQUENCE</scope>
    <source>
        <strain evidence="3">CK1249</strain>
    </source>
</reference>
<dbReference type="CDD" id="cd18186">
    <property type="entry name" value="BTB_POZ_ZBTB_KLHL-like"/>
    <property type="match status" value="1"/>
</dbReference>
<proteinExistence type="predicted"/>
<evidence type="ECO:0000313" key="3">
    <source>
        <dbReference type="EMBL" id="KAF9964733.1"/>
    </source>
</evidence>
<feature type="region of interest" description="Disordered" evidence="1">
    <location>
        <begin position="1"/>
        <end position="76"/>
    </location>
</feature>
<dbReference type="AlphaFoldDB" id="A0A9P6M468"/>
<sequence length="190" mass="21004">MKPVYGDEDSRSPIATTPLASSVAPLPSQNNVPSDCSLPKTRTRPLKQSSEVTPRRAGRYVSQSREVYSANSRSPEVSGSCMTDAATVVRRLFNNPLYSDLALSVDGTTFWVHRGILAEHCSYFRKLFDNARSRNPTTEIKLVDCTFKPVAVERARPATIVRAKRADHDKKDERTSGSQKREDNDGSGST</sequence>
<evidence type="ECO:0000259" key="2">
    <source>
        <dbReference type="PROSITE" id="PS50097"/>
    </source>
</evidence>
<evidence type="ECO:0000313" key="4">
    <source>
        <dbReference type="Proteomes" id="UP000738359"/>
    </source>
</evidence>
<feature type="compositionally biased region" description="Basic and acidic residues" evidence="1">
    <location>
        <begin position="164"/>
        <end position="184"/>
    </location>
</feature>
<feature type="domain" description="BTB" evidence="2">
    <location>
        <begin position="99"/>
        <end position="150"/>
    </location>
</feature>
<dbReference type="Pfam" id="PF00651">
    <property type="entry name" value="BTB"/>
    <property type="match status" value="1"/>
</dbReference>
<feature type="non-terminal residue" evidence="3">
    <location>
        <position position="190"/>
    </location>
</feature>
<comment type="caution">
    <text evidence="3">The sequence shown here is derived from an EMBL/GenBank/DDBJ whole genome shotgun (WGS) entry which is preliminary data.</text>
</comment>
<dbReference type="SUPFAM" id="SSF54695">
    <property type="entry name" value="POZ domain"/>
    <property type="match status" value="1"/>
</dbReference>
<dbReference type="PROSITE" id="PS50097">
    <property type="entry name" value="BTB"/>
    <property type="match status" value="1"/>
</dbReference>
<accession>A0A9P6M468</accession>
<dbReference type="InterPro" id="IPR000210">
    <property type="entry name" value="BTB/POZ_dom"/>
</dbReference>
<evidence type="ECO:0000256" key="1">
    <source>
        <dbReference type="SAM" id="MobiDB-lite"/>
    </source>
</evidence>
<name>A0A9P6M468_MORAP</name>
<dbReference type="Gene3D" id="3.30.710.10">
    <property type="entry name" value="Potassium Channel Kv1.1, Chain A"/>
    <property type="match status" value="1"/>
</dbReference>
<dbReference type="OrthoDB" id="6359816at2759"/>
<dbReference type="Proteomes" id="UP000738359">
    <property type="component" value="Unassembled WGS sequence"/>
</dbReference>
<organism evidence="3 4">
    <name type="scientific">Mortierella alpina</name>
    <name type="common">Oleaginous fungus</name>
    <name type="synonym">Mortierella renispora</name>
    <dbReference type="NCBI Taxonomy" id="64518"/>
    <lineage>
        <taxon>Eukaryota</taxon>
        <taxon>Fungi</taxon>
        <taxon>Fungi incertae sedis</taxon>
        <taxon>Mucoromycota</taxon>
        <taxon>Mortierellomycotina</taxon>
        <taxon>Mortierellomycetes</taxon>
        <taxon>Mortierellales</taxon>
        <taxon>Mortierellaceae</taxon>
        <taxon>Mortierella</taxon>
    </lineage>
</organism>
<protein>
    <recommendedName>
        <fullName evidence="2">BTB domain-containing protein</fullName>
    </recommendedName>
</protein>
<keyword evidence="4" id="KW-1185">Reference proteome</keyword>
<feature type="compositionally biased region" description="Polar residues" evidence="1">
    <location>
        <begin position="61"/>
        <end position="76"/>
    </location>
</feature>
<feature type="region of interest" description="Disordered" evidence="1">
    <location>
        <begin position="158"/>
        <end position="190"/>
    </location>
</feature>
<gene>
    <name evidence="3" type="ORF">BGZ70_006021</name>
</gene>
<dbReference type="EMBL" id="JAAAHY010000330">
    <property type="protein sequence ID" value="KAF9964733.1"/>
    <property type="molecule type" value="Genomic_DNA"/>
</dbReference>
<dbReference type="InterPro" id="IPR011333">
    <property type="entry name" value="SKP1/BTB/POZ_sf"/>
</dbReference>